<evidence type="ECO:0000313" key="1">
    <source>
        <dbReference type="EMBL" id="CAB4036057.1"/>
    </source>
</evidence>
<dbReference type="EMBL" id="CACRXK020021654">
    <property type="protein sequence ID" value="CAB4036057.1"/>
    <property type="molecule type" value="Genomic_DNA"/>
</dbReference>
<gene>
    <name evidence="1" type="ORF">PACLA_8A067940</name>
</gene>
<keyword evidence="2" id="KW-1185">Reference proteome</keyword>
<comment type="caution">
    <text evidence="1">The sequence shown here is derived from an EMBL/GenBank/DDBJ whole genome shotgun (WGS) entry which is preliminary data.</text>
</comment>
<name>A0A6S7JWE7_PARCT</name>
<accession>A0A6S7JWE7</accession>
<organism evidence="1 2">
    <name type="scientific">Paramuricea clavata</name>
    <name type="common">Red gorgonian</name>
    <name type="synonym">Violescent sea-whip</name>
    <dbReference type="NCBI Taxonomy" id="317549"/>
    <lineage>
        <taxon>Eukaryota</taxon>
        <taxon>Metazoa</taxon>
        <taxon>Cnidaria</taxon>
        <taxon>Anthozoa</taxon>
        <taxon>Octocorallia</taxon>
        <taxon>Malacalcyonacea</taxon>
        <taxon>Plexauridae</taxon>
        <taxon>Paramuricea</taxon>
    </lineage>
</organism>
<evidence type="ECO:0000313" key="2">
    <source>
        <dbReference type="Proteomes" id="UP001152795"/>
    </source>
</evidence>
<proteinExistence type="predicted"/>
<dbReference type="OrthoDB" id="5963582at2759"/>
<reference evidence="1" key="1">
    <citation type="submission" date="2020-04" db="EMBL/GenBank/DDBJ databases">
        <authorList>
            <person name="Alioto T."/>
            <person name="Alioto T."/>
            <person name="Gomez Garrido J."/>
        </authorList>
    </citation>
    <scope>NUCLEOTIDE SEQUENCE</scope>
    <source>
        <strain evidence="1">A484AB</strain>
    </source>
</reference>
<sequence>MELVNINSGVIELSDGLELDQVSGEIRKKVAKRVGKLVFDPILGQLREASDPPSPDLDSLIWFPSAREGFSGANFVASSAMDKITIKPKLWFKRDVIVKTMHISCKSDTYKKAHSYAGVIIYQYNGKSEWRTANNTHCKSGYIVIQDTESENVKRWRNDPVICGAVHGAVYKNAFGESKKKSVVGEGFAIQNGEIKFNSGVFNNPQGSAFHDDRRWMNKLSEHCIRKIVEEEWMTAGSSGVKQRNFDVKQLLCDFDIANNPTLQVDEDNYTRSCNIL</sequence>
<dbReference type="Proteomes" id="UP001152795">
    <property type="component" value="Unassembled WGS sequence"/>
</dbReference>
<protein>
    <submittedName>
        <fullName evidence="1">Uncharacterized protein</fullName>
    </submittedName>
</protein>
<dbReference type="AlphaFoldDB" id="A0A6S7JWE7"/>